<dbReference type="Proteomes" id="UP001350748">
    <property type="component" value="Unassembled WGS sequence"/>
</dbReference>
<evidence type="ECO:0000313" key="2">
    <source>
        <dbReference type="Proteomes" id="UP001350748"/>
    </source>
</evidence>
<sequence length="241" mass="27368">MTEDRKGKATWLSEADDSRFSEIKESKHDIVFPWLVDAILTREPSVVLDYGAGDGRFLSSLREKFDGEIWHYDPSETLREIAKERLAGQRAHFLDDPQAAPAESVDVVASTAVWMTIETHEGCVDYLNAQFRLLKPKGRAFIVVTHPCFREEKYSTFDANFDDGFYLNDGVEFSVSVFDERNEVKFSDYHWTLSAMLKQASEAGLRLIALAELPDVDTGNKRGAPWLVFEFGKDRSTRATV</sequence>
<dbReference type="CDD" id="cd02440">
    <property type="entry name" value="AdoMet_MTases"/>
    <property type="match status" value="1"/>
</dbReference>
<protein>
    <submittedName>
        <fullName evidence="1">Methyltransferase domain-containing protein</fullName>
    </submittedName>
</protein>
<proteinExistence type="predicted"/>
<dbReference type="InterPro" id="IPR029063">
    <property type="entry name" value="SAM-dependent_MTases_sf"/>
</dbReference>
<name>A0ABU7XEQ5_9HYPH</name>
<comment type="caution">
    <text evidence="1">The sequence shown here is derived from an EMBL/GenBank/DDBJ whole genome shotgun (WGS) entry which is preliminary data.</text>
</comment>
<dbReference type="Gene3D" id="3.40.50.150">
    <property type="entry name" value="Vaccinia Virus protein VP39"/>
    <property type="match status" value="1"/>
</dbReference>
<evidence type="ECO:0000313" key="1">
    <source>
        <dbReference type="EMBL" id="MEF3365487.1"/>
    </source>
</evidence>
<keyword evidence="1" id="KW-0808">Transferase</keyword>
<gene>
    <name evidence="1" type="ORF">V3H18_02950</name>
</gene>
<dbReference type="SUPFAM" id="SSF53335">
    <property type="entry name" value="S-adenosyl-L-methionine-dependent methyltransferases"/>
    <property type="match status" value="1"/>
</dbReference>
<dbReference type="PANTHER" id="PTHR43861">
    <property type="entry name" value="TRANS-ACONITATE 2-METHYLTRANSFERASE-RELATED"/>
    <property type="match status" value="1"/>
</dbReference>
<organism evidence="1 2">
    <name type="scientific">Methylocystis borbori</name>
    <dbReference type="NCBI Taxonomy" id="3118750"/>
    <lineage>
        <taxon>Bacteria</taxon>
        <taxon>Pseudomonadati</taxon>
        <taxon>Pseudomonadota</taxon>
        <taxon>Alphaproteobacteria</taxon>
        <taxon>Hyphomicrobiales</taxon>
        <taxon>Methylocystaceae</taxon>
        <taxon>Methylocystis</taxon>
    </lineage>
</organism>
<keyword evidence="1" id="KW-0489">Methyltransferase</keyword>
<reference evidence="1 2" key="1">
    <citation type="submission" date="2024-02" db="EMBL/GenBank/DDBJ databases">
        <authorList>
            <person name="Grouzdev D."/>
        </authorList>
    </citation>
    <scope>NUCLEOTIDE SEQUENCE [LARGE SCALE GENOMIC DNA]</scope>
    <source>
        <strain evidence="1 2">9N</strain>
    </source>
</reference>
<keyword evidence="2" id="KW-1185">Reference proteome</keyword>
<accession>A0ABU7XEQ5</accession>
<dbReference type="GO" id="GO:0008168">
    <property type="term" value="F:methyltransferase activity"/>
    <property type="evidence" value="ECO:0007669"/>
    <property type="project" value="UniProtKB-KW"/>
</dbReference>
<dbReference type="Pfam" id="PF13489">
    <property type="entry name" value="Methyltransf_23"/>
    <property type="match status" value="1"/>
</dbReference>
<dbReference type="GO" id="GO:0032259">
    <property type="term" value="P:methylation"/>
    <property type="evidence" value="ECO:0007669"/>
    <property type="project" value="UniProtKB-KW"/>
</dbReference>
<dbReference type="EMBL" id="JAZHYN010000005">
    <property type="protein sequence ID" value="MEF3365487.1"/>
    <property type="molecule type" value="Genomic_DNA"/>
</dbReference>
<dbReference type="RefSeq" id="WP_332080393.1">
    <property type="nucleotide sequence ID" value="NZ_JAZHYN010000005.1"/>
</dbReference>